<evidence type="ECO:0000313" key="3">
    <source>
        <dbReference type="Proteomes" id="UP000265515"/>
    </source>
</evidence>
<dbReference type="Gramene" id="GBG66461">
    <property type="protein sequence ID" value="GBG66461"/>
    <property type="gene ID" value="CBR_g61504"/>
</dbReference>
<dbReference type="PANTHER" id="PTHR33835">
    <property type="entry name" value="YALI0C07656P"/>
    <property type="match status" value="1"/>
</dbReference>
<proteinExistence type="predicted"/>
<reference evidence="2 3" key="1">
    <citation type="journal article" date="2018" name="Cell">
        <title>The Chara Genome: Secondary Complexity and Implications for Plant Terrestrialization.</title>
        <authorList>
            <person name="Nishiyama T."/>
            <person name="Sakayama H."/>
            <person name="Vries J.D."/>
            <person name="Buschmann H."/>
            <person name="Saint-Marcoux D."/>
            <person name="Ullrich K.K."/>
            <person name="Haas F.B."/>
            <person name="Vanderstraeten L."/>
            <person name="Becker D."/>
            <person name="Lang D."/>
            <person name="Vosolsobe S."/>
            <person name="Rombauts S."/>
            <person name="Wilhelmsson P.K.I."/>
            <person name="Janitza P."/>
            <person name="Kern R."/>
            <person name="Heyl A."/>
            <person name="Rumpler F."/>
            <person name="Villalobos L.I.A.C."/>
            <person name="Clay J.M."/>
            <person name="Skokan R."/>
            <person name="Toyoda A."/>
            <person name="Suzuki Y."/>
            <person name="Kagoshima H."/>
            <person name="Schijlen E."/>
            <person name="Tajeshwar N."/>
            <person name="Catarino B."/>
            <person name="Hetherington A.J."/>
            <person name="Saltykova A."/>
            <person name="Bonnot C."/>
            <person name="Breuninger H."/>
            <person name="Symeonidi A."/>
            <person name="Radhakrishnan G.V."/>
            <person name="Van Nieuwerburgh F."/>
            <person name="Deforce D."/>
            <person name="Chang C."/>
            <person name="Karol K.G."/>
            <person name="Hedrich R."/>
            <person name="Ulvskov P."/>
            <person name="Glockner G."/>
            <person name="Delwiche C.F."/>
            <person name="Petrasek J."/>
            <person name="Van de Peer Y."/>
            <person name="Friml J."/>
            <person name="Beilby M."/>
            <person name="Dolan L."/>
            <person name="Kohara Y."/>
            <person name="Sugano S."/>
            <person name="Fujiyama A."/>
            <person name="Delaux P.-M."/>
            <person name="Quint M."/>
            <person name="TheiBen G."/>
            <person name="Hagemann M."/>
            <person name="Harholt J."/>
            <person name="Dunand C."/>
            <person name="Zachgo S."/>
            <person name="Langdale J."/>
            <person name="Maumus F."/>
            <person name="Straeten D.V.D."/>
            <person name="Gould S.B."/>
            <person name="Rensing S.A."/>
        </authorList>
    </citation>
    <scope>NUCLEOTIDE SEQUENCE [LARGE SCALE GENOMIC DNA]</scope>
    <source>
        <strain evidence="2 3">S276</strain>
    </source>
</reference>
<accession>A0A388K8V4</accession>
<dbReference type="OrthoDB" id="421671at2759"/>
<dbReference type="Pfam" id="PF14234">
    <property type="entry name" value="DUF4336"/>
    <property type="match status" value="2"/>
</dbReference>
<keyword evidence="3" id="KW-1185">Reference proteome</keyword>
<dbReference type="GO" id="GO:0007623">
    <property type="term" value="P:circadian rhythm"/>
    <property type="evidence" value="ECO:0007669"/>
    <property type="project" value="EnsemblPlants"/>
</dbReference>
<dbReference type="PANTHER" id="PTHR33835:SF2">
    <property type="entry name" value="LYSINE-TRNA LIGASE"/>
    <property type="match status" value="1"/>
</dbReference>
<sequence>MKAGIGARGPASAPVMRRTGKEEEEERGTEYVHPRGTKTRAAGRSYFNFTGFPFPLGPFFERTTLRYEVEAGRIWIFEQAQTLGFSSVTVNVRMTVIKLRSGGLWVHAPIAPTQECIRLLNELDAPVEFIMLPTFAYEHKIYAGPFSRRYPKAKIYVAPRQWSWPLNLPPSFFGIFPAGRLKNGDRSVPWADEIEQKILELPGLGIGPFVEVAFFHKPSRTLLLTDGVIKVPEQPPEVVDSDKLLASAANGIAVKLLSKGVEVPDTPVVNDNEENRVKGWQRMVLLILYLGPGNLLDPEASFNNVVGRLIVSPIVKTLVFSKAPEEVKDWIDEITTEWNFRRIIPAHFSAPIAAGPQELRAAFSFLYRSAVVEEEEEDEGGDSPSQTAYSSRRRTRLWPFQPLPLWEEAFSLFGRPRPKPIEFPKEDMRTLSSLDAFLVSVGAVKRSQQS</sequence>
<evidence type="ECO:0008006" key="4">
    <source>
        <dbReference type="Google" id="ProtNLM"/>
    </source>
</evidence>
<feature type="region of interest" description="Disordered" evidence="1">
    <location>
        <begin position="1"/>
        <end position="35"/>
    </location>
</feature>
<evidence type="ECO:0000256" key="1">
    <source>
        <dbReference type="SAM" id="MobiDB-lite"/>
    </source>
</evidence>
<dbReference type="EMBL" id="BFEA01000074">
    <property type="protein sequence ID" value="GBG66461.1"/>
    <property type="molecule type" value="Genomic_DNA"/>
</dbReference>
<name>A0A388K8V4_CHABU</name>
<comment type="caution">
    <text evidence="2">The sequence shown here is derived from an EMBL/GenBank/DDBJ whole genome shotgun (WGS) entry which is preliminary data.</text>
</comment>
<dbReference type="Proteomes" id="UP000265515">
    <property type="component" value="Unassembled WGS sequence"/>
</dbReference>
<dbReference type="OMA" id="CPGQWSF"/>
<protein>
    <recommendedName>
        <fullName evidence="4">DUF4336 domain-containing protein</fullName>
    </recommendedName>
</protein>
<organism evidence="2 3">
    <name type="scientific">Chara braunii</name>
    <name type="common">Braun's stonewort</name>
    <dbReference type="NCBI Taxonomy" id="69332"/>
    <lineage>
        <taxon>Eukaryota</taxon>
        <taxon>Viridiplantae</taxon>
        <taxon>Streptophyta</taxon>
        <taxon>Charophyceae</taxon>
        <taxon>Charales</taxon>
        <taxon>Characeae</taxon>
        <taxon>Chara</taxon>
    </lineage>
</organism>
<gene>
    <name evidence="2" type="ORF">CBR_g61504</name>
</gene>
<dbReference type="AlphaFoldDB" id="A0A388K8V4"/>
<dbReference type="InterPro" id="IPR025638">
    <property type="entry name" value="DUF4336"/>
</dbReference>
<evidence type="ECO:0000313" key="2">
    <source>
        <dbReference type="EMBL" id="GBG66461.1"/>
    </source>
</evidence>
<dbReference type="STRING" id="69332.A0A388K8V4"/>